<dbReference type="CDD" id="cd00009">
    <property type="entry name" value="AAA"/>
    <property type="match status" value="1"/>
</dbReference>
<keyword evidence="6" id="KW-0804">Transcription</keyword>
<evidence type="ECO:0000256" key="3">
    <source>
        <dbReference type="ARBA" id="ARBA00022840"/>
    </source>
</evidence>
<evidence type="ECO:0000256" key="4">
    <source>
        <dbReference type="ARBA" id="ARBA00023015"/>
    </source>
</evidence>
<evidence type="ECO:0000256" key="8">
    <source>
        <dbReference type="PROSITE-ProRule" id="PRU00169"/>
    </source>
</evidence>
<dbReference type="Pfam" id="PF25601">
    <property type="entry name" value="AAA_lid_14"/>
    <property type="match status" value="1"/>
</dbReference>
<evidence type="ECO:0000256" key="5">
    <source>
        <dbReference type="ARBA" id="ARBA00023125"/>
    </source>
</evidence>
<dbReference type="InterPro" id="IPR011006">
    <property type="entry name" value="CheY-like_superfamily"/>
</dbReference>
<dbReference type="Pfam" id="PF00158">
    <property type="entry name" value="Sigma54_activat"/>
    <property type="match status" value="1"/>
</dbReference>
<dbReference type="InterPro" id="IPR058031">
    <property type="entry name" value="AAA_lid_NorR"/>
</dbReference>
<name>A0A3G1KZR0_FORW1</name>
<dbReference type="SUPFAM" id="SSF46689">
    <property type="entry name" value="Homeodomain-like"/>
    <property type="match status" value="1"/>
</dbReference>
<keyword evidence="5" id="KW-0238">DNA-binding</keyword>
<feature type="domain" description="Sigma-54 factor interaction" evidence="9">
    <location>
        <begin position="147"/>
        <end position="376"/>
    </location>
</feature>
<dbReference type="KEGG" id="fwa:DCMF_26895"/>
<dbReference type="InterPro" id="IPR009057">
    <property type="entry name" value="Homeodomain-like_sf"/>
</dbReference>
<sequence>MKRDSRPFRVLIVDDEREYREVLRLILAEEGYLAETAASGFEALSKLKMVPFDLVLTDLMMAGMDGVELLKNIKKSQRRVDVIIITGYGTIENAVEAMKKGAYSYFIKGNDPVDLMKEINEIRNGKGAEHEQKSGQKSEFDLAQFVLETKNKQFKRVLDIAGRAAESNVNILILGETGVGKDVLAQFIHEHSGRARMRFVPVNCQAYAEGLLESELFGHEKGAFTGALERRKGRFEAAHGGTLFLDEVGDIPLTTQVKLLRVIENKKVERIGSNELIPVDFRLISATSKDLAHEILAGRFREDVFYRISTITMEIPPLRSRKEDLPALIDFFFQKSQKEHGKEIRKIDAGVKEFLLSYDYPGNIRELKNIIERSVVLSQRGEILCTDLPEMEERKGDGGRNQAIKLKEMRRHVETNYIKQVLGFCNHNITESARILGISRRQLFNKITEYKIR</sequence>
<dbReference type="InterPro" id="IPR025943">
    <property type="entry name" value="Sigma_54_int_dom_ATP-bd_2"/>
</dbReference>
<evidence type="ECO:0000313" key="12">
    <source>
        <dbReference type="Proteomes" id="UP000323521"/>
    </source>
</evidence>
<evidence type="ECO:0000313" key="11">
    <source>
        <dbReference type="EMBL" id="ATW27900.1"/>
    </source>
</evidence>
<dbReference type="FunFam" id="3.40.50.300:FF:000006">
    <property type="entry name" value="DNA-binding transcriptional regulator NtrC"/>
    <property type="match status" value="1"/>
</dbReference>
<dbReference type="GO" id="GO:0005524">
    <property type="term" value="F:ATP binding"/>
    <property type="evidence" value="ECO:0007669"/>
    <property type="project" value="UniProtKB-KW"/>
</dbReference>
<dbReference type="PANTHER" id="PTHR32071:SF21">
    <property type="entry name" value="TRANSCRIPTIONAL REGULATORY PROTEIN FLGR"/>
    <property type="match status" value="1"/>
</dbReference>
<dbReference type="InterPro" id="IPR003593">
    <property type="entry name" value="AAA+_ATPase"/>
</dbReference>
<dbReference type="PROSITE" id="PS00676">
    <property type="entry name" value="SIGMA54_INTERACT_2"/>
    <property type="match status" value="1"/>
</dbReference>
<gene>
    <name evidence="11" type="ORF">DCMF_26895</name>
</gene>
<dbReference type="OrthoDB" id="9803970at2"/>
<dbReference type="SMART" id="SM00382">
    <property type="entry name" value="AAA"/>
    <property type="match status" value="1"/>
</dbReference>
<evidence type="ECO:0000259" key="9">
    <source>
        <dbReference type="PROSITE" id="PS50045"/>
    </source>
</evidence>
<dbReference type="Pfam" id="PF00072">
    <property type="entry name" value="Response_reg"/>
    <property type="match status" value="1"/>
</dbReference>
<dbReference type="Gene3D" id="3.40.50.2300">
    <property type="match status" value="1"/>
</dbReference>
<dbReference type="GO" id="GO:0006355">
    <property type="term" value="P:regulation of DNA-templated transcription"/>
    <property type="evidence" value="ECO:0007669"/>
    <property type="project" value="InterPro"/>
</dbReference>
<dbReference type="InterPro" id="IPR027417">
    <property type="entry name" value="P-loop_NTPase"/>
</dbReference>
<feature type="domain" description="Response regulatory" evidence="10">
    <location>
        <begin position="9"/>
        <end position="123"/>
    </location>
</feature>
<comment type="function">
    <text evidence="7">May play the central regulatory role in sporulation. It may be an element of the effector pathway responsible for the activation of sporulation genes in response to nutritional stress. Spo0A may act in concert with spo0H (a sigma factor) to control the expression of some genes that are critical to the sporulation process.</text>
</comment>
<proteinExistence type="predicted"/>
<dbReference type="InterPro" id="IPR025662">
    <property type="entry name" value="Sigma_54_int_dom_ATP-bd_1"/>
</dbReference>
<keyword evidence="2" id="KW-0547">Nucleotide-binding</keyword>
<keyword evidence="12" id="KW-1185">Reference proteome</keyword>
<dbReference type="Proteomes" id="UP000323521">
    <property type="component" value="Chromosome"/>
</dbReference>
<dbReference type="PROSITE" id="PS00675">
    <property type="entry name" value="SIGMA54_INTERACT_1"/>
    <property type="match status" value="1"/>
</dbReference>
<dbReference type="RefSeq" id="WP_148137289.1">
    <property type="nucleotide sequence ID" value="NZ_CP017634.1"/>
</dbReference>
<dbReference type="GO" id="GO:0043565">
    <property type="term" value="F:sequence-specific DNA binding"/>
    <property type="evidence" value="ECO:0007669"/>
    <property type="project" value="InterPro"/>
</dbReference>
<keyword evidence="8" id="KW-0597">Phosphoprotein</keyword>
<dbReference type="EMBL" id="CP017634">
    <property type="protein sequence ID" value="ATW27900.1"/>
    <property type="molecule type" value="Genomic_DNA"/>
</dbReference>
<dbReference type="PRINTS" id="PR01590">
    <property type="entry name" value="HTHFIS"/>
</dbReference>
<dbReference type="Gene3D" id="1.10.10.60">
    <property type="entry name" value="Homeodomain-like"/>
    <property type="match status" value="1"/>
</dbReference>
<dbReference type="SUPFAM" id="SSF52540">
    <property type="entry name" value="P-loop containing nucleoside triphosphate hydrolases"/>
    <property type="match status" value="1"/>
</dbReference>
<evidence type="ECO:0000256" key="2">
    <source>
        <dbReference type="ARBA" id="ARBA00022741"/>
    </source>
</evidence>
<dbReference type="PROSITE" id="PS00688">
    <property type="entry name" value="SIGMA54_INTERACT_3"/>
    <property type="match status" value="1"/>
</dbReference>
<feature type="modified residue" description="4-aspartylphosphate" evidence="8">
    <location>
        <position position="58"/>
    </location>
</feature>
<dbReference type="InterPro" id="IPR002078">
    <property type="entry name" value="Sigma_54_int"/>
</dbReference>
<dbReference type="PROSITE" id="PS50045">
    <property type="entry name" value="SIGMA54_INTERACT_4"/>
    <property type="match status" value="1"/>
</dbReference>
<dbReference type="Gene3D" id="3.40.50.300">
    <property type="entry name" value="P-loop containing nucleotide triphosphate hydrolases"/>
    <property type="match status" value="1"/>
</dbReference>
<organism evidence="11 12">
    <name type="scientific">Formimonas warabiya</name>
    <dbReference type="NCBI Taxonomy" id="1761012"/>
    <lineage>
        <taxon>Bacteria</taxon>
        <taxon>Bacillati</taxon>
        <taxon>Bacillota</taxon>
        <taxon>Clostridia</taxon>
        <taxon>Eubacteriales</taxon>
        <taxon>Peptococcaceae</taxon>
        <taxon>Candidatus Formimonas</taxon>
    </lineage>
</organism>
<keyword evidence="3" id="KW-0067">ATP-binding</keyword>
<dbReference type="SUPFAM" id="SSF52172">
    <property type="entry name" value="CheY-like"/>
    <property type="match status" value="1"/>
</dbReference>
<dbReference type="PROSITE" id="PS50110">
    <property type="entry name" value="RESPONSE_REGULATORY"/>
    <property type="match status" value="1"/>
</dbReference>
<dbReference type="SMART" id="SM00448">
    <property type="entry name" value="REC"/>
    <property type="match status" value="1"/>
</dbReference>
<evidence type="ECO:0000256" key="1">
    <source>
        <dbReference type="ARBA" id="ARBA00018672"/>
    </source>
</evidence>
<evidence type="ECO:0000259" key="10">
    <source>
        <dbReference type="PROSITE" id="PS50110"/>
    </source>
</evidence>
<dbReference type="InterPro" id="IPR001789">
    <property type="entry name" value="Sig_transdc_resp-reg_receiver"/>
</dbReference>
<dbReference type="Gene3D" id="1.10.8.60">
    <property type="match status" value="1"/>
</dbReference>
<evidence type="ECO:0000256" key="6">
    <source>
        <dbReference type="ARBA" id="ARBA00023163"/>
    </source>
</evidence>
<accession>A0A3G1KZR0</accession>
<dbReference type="GO" id="GO:0000160">
    <property type="term" value="P:phosphorelay signal transduction system"/>
    <property type="evidence" value="ECO:0007669"/>
    <property type="project" value="InterPro"/>
</dbReference>
<dbReference type="PANTHER" id="PTHR32071">
    <property type="entry name" value="TRANSCRIPTIONAL REGULATORY PROTEIN"/>
    <property type="match status" value="1"/>
</dbReference>
<protein>
    <recommendedName>
        <fullName evidence="1">Stage 0 sporulation protein A homolog</fullName>
    </recommendedName>
</protein>
<dbReference type="InterPro" id="IPR025944">
    <property type="entry name" value="Sigma_54_int_dom_CS"/>
</dbReference>
<evidence type="ECO:0000256" key="7">
    <source>
        <dbReference type="ARBA" id="ARBA00024867"/>
    </source>
</evidence>
<dbReference type="AlphaFoldDB" id="A0A3G1KZR0"/>
<dbReference type="Pfam" id="PF02954">
    <property type="entry name" value="HTH_8"/>
    <property type="match status" value="1"/>
</dbReference>
<reference evidence="11 12" key="1">
    <citation type="submission" date="2016-10" db="EMBL/GenBank/DDBJ databases">
        <title>Complete Genome Sequence of Peptococcaceae strain DCMF.</title>
        <authorList>
            <person name="Edwards R.J."/>
            <person name="Holland S.I."/>
            <person name="Deshpande N.P."/>
            <person name="Wong Y.K."/>
            <person name="Ertan H."/>
            <person name="Manefield M."/>
            <person name="Russell T.L."/>
            <person name="Lee M.J."/>
        </authorList>
    </citation>
    <scope>NUCLEOTIDE SEQUENCE [LARGE SCALE GENOMIC DNA]</scope>
    <source>
        <strain evidence="11 12">DCMF</strain>
    </source>
</reference>
<keyword evidence="4" id="KW-0805">Transcription regulation</keyword>
<dbReference type="InterPro" id="IPR002197">
    <property type="entry name" value="HTH_Fis"/>
</dbReference>